<evidence type="ECO:0000313" key="1">
    <source>
        <dbReference type="EMBL" id="ADP20058.1"/>
    </source>
</evidence>
<dbReference type="KEGG" id="axy:AXYL_06776"/>
<accession>E3HYA4</accession>
<dbReference type="HOGENOM" id="CLU_1700391_0_0_4"/>
<organism evidence="1 2">
    <name type="scientific">Achromobacter xylosoxidans (strain A8)</name>
    <dbReference type="NCBI Taxonomy" id="762376"/>
    <lineage>
        <taxon>Bacteria</taxon>
        <taxon>Pseudomonadati</taxon>
        <taxon>Pseudomonadota</taxon>
        <taxon>Betaproteobacteria</taxon>
        <taxon>Burkholderiales</taxon>
        <taxon>Alcaligenaceae</taxon>
        <taxon>Achromobacter</taxon>
    </lineage>
</organism>
<name>E3HYA4_ACHXA</name>
<dbReference type="AlphaFoldDB" id="E3HYA4"/>
<reference evidence="2" key="1">
    <citation type="journal article" date="2011" name="J. Bacteriol.">
        <title>Complete genome sequence of the haloaromatic acid-degrading bacterium Achromobacter xylosoxidans A8.</title>
        <authorList>
            <person name="Strnad H."/>
            <person name="Ridl J."/>
            <person name="Paces J."/>
            <person name="Kolar M."/>
            <person name="Vlcek C."/>
            <person name="Paces V."/>
        </authorList>
    </citation>
    <scope>NUCLEOTIDE SEQUENCE [LARGE SCALE GENOMIC DNA]</scope>
    <source>
        <strain evidence="2">A8</strain>
        <plasmid evidence="2">pA82</plasmid>
    </source>
</reference>
<dbReference type="OrthoDB" id="9841193at2"/>
<gene>
    <name evidence="1" type="ordered locus">AXYL_06776</name>
</gene>
<dbReference type="RefSeq" id="WP_013397246.1">
    <property type="nucleotide sequence ID" value="NC_014642.1"/>
</dbReference>
<dbReference type="Proteomes" id="UP000006876">
    <property type="component" value="Plasmid pA82"/>
</dbReference>
<proteinExistence type="predicted"/>
<geneLocation type="plasmid" evidence="1 2">
    <name>pA82</name>
</geneLocation>
<dbReference type="EMBL" id="CP002289">
    <property type="protein sequence ID" value="ADP20058.1"/>
    <property type="molecule type" value="Genomic_DNA"/>
</dbReference>
<evidence type="ECO:0000313" key="2">
    <source>
        <dbReference type="Proteomes" id="UP000006876"/>
    </source>
</evidence>
<protein>
    <submittedName>
        <fullName evidence="1">Uncharacterized protein</fullName>
    </submittedName>
</protein>
<sequence length="154" mass="16637">MSASHANHQSETSSAAGGARIASTPLTSLNESQLPYGQAFCHFTRTRHDELDWKPEAIGLVRLWMKGVQDLQVSDSGLGLLTAYVRLDAIRNTGAVQGLLPASVSDRMNERVKECFRQQGRRLASDSSPDSVLIEASVSLGDMGSLRTRGATVH</sequence>
<keyword evidence="1" id="KW-0614">Plasmid</keyword>